<feature type="domain" description="CN hydrolase" evidence="3">
    <location>
        <begin position="1"/>
        <end position="254"/>
    </location>
</feature>
<dbReference type="SUPFAM" id="SSF56317">
    <property type="entry name" value="Carbon-nitrogen hydrolase"/>
    <property type="match status" value="1"/>
</dbReference>
<dbReference type="AlphaFoldDB" id="A0A1P8MYJ2"/>
<gene>
    <name evidence="4" type="ORF">BWR18_16740</name>
</gene>
<dbReference type="PROSITE" id="PS50263">
    <property type="entry name" value="CN_HYDROLASE"/>
    <property type="match status" value="1"/>
</dbReference>
<dbReference type="STRING" id="299262.BWR18_16740"/>
<proteinExistence type="inferred from homology"/>
<dbReference type="GO" id="GO:0016811">
    <property type="term" value="F:hydrolase activity, acting on carbon-nitrogen (but not peptide) bonds, in linear amides"/>
    <property type="evidence" value="ECO:0007669"/>
    <property type="project" value="InterPro"/>
</dbReference>
<sequence>MKAALLQLNVSDDPLGNLPRTVEMVEQAADMGAAFILTPEVTNCVSTNRAHQQSVLSLEQDEPTLAAVRQIASEKGVHILIGSLALKTGEPDGRFANRSFLVCPRGDIIGRYDKIHMFDVAIDNTETYRESSGYRPGERAVLARAEFAMVGMAICYDMRFPRLADALVTAGAQILTYPSAFSPVTGAAHWHSLLRARAIEAGAWVLAPAQTGTHSSAQHKTRDTYGHSLAVNPWGEVVLDAGTAPGIYVFDLDLEKVAEARRRIPSRENARPFEAP</sequence>
<dbReference type="CDD" id="cd07572">
    <property type="entry name" value="nit"/>
    <property type="match status" value="1"/>
</dbReference>
<evidence type="ECO:0000256" key="2">
    <source>
        <dbReference type="ARBA" id="ARBA00022801"/>
    </source>
</evidence>
<protein>
    <submittedName>
        <fullName evidence="4">Amidohydrolase</fullName>
    </submittedName>
</protein>
<dbReference type="EMBL" id="CP019312">
    <property type="protein sequence ID" value="APX13146.1"/>
    <property type="molecule type" value="Genomic_DNA"/>
</dbReference>
<organism evidence="4 5">
    <name type="scientific">Tateyamaria omphalii</name>
    <dbReference type="NCBI Taxonomy" id="299262"/>
    <lineage>
        <taxon>Bacteria</taxon>
        <taxon>Pseudomonadati</taxon>
        <taxon>Pseudomonadota</taxon>
        <taxon>Alphaproteobacteria</taxon>
        <taxon>Rhodobacterales</taxon>
        <taxon>Roseobacteraceae</taxon>
        <taxon>Tateyamaria</taxon>
    </lineage>
</organism>
<comment type="similarity">
    <text evidence="1">Belongs to the carbon-nitrogen hydrolase superfamily. NIT1/NIT2 family.</text>
</comment>
<dbReference type="Gene3D" id="3.60.110.10">
    <property type="entry name" value="Carbon-nitrogen hydrolase"/>
    <property type="match status" value="1"/>
</dbReference>
<dbReference type="PANTHER" id="PTHR23088">
    <property type="entry name" value="NITRILASE-RELATED"/>
    <property type="match status" value="1"/>
</dbReference>
<dbReference type="RefSeq" id="WP_076629580.1">
    <property type="nucleotide sequence ID" value="NZ_CP019312.1"/>
</dbReference>
<evidence type="ECO:0000259" key="3">
    <source>
        <dbReference type="PROSITE" id="PS50263"/>
    </source>
</evidence>
<dbReference type="KEGG" id="tom:BWR18_16740"/>
<dbReference type="PANTHER" id="PTHR23088:SF27">
    <property type="entry name" value="DEAMINATED GLUTATHIONE AMIDASE"/>
    <property type="match status" value="1"/>
</dbReference>
<dbReference type="InterPro" id="IPR036526">
    <property type="entry name" value="C-N_Hydrolase_sf"/>
</dbReference>
<reference evidence="4 5" key="1">
    <citation type="submission" date="2017-01" db="EMBL/GenBank/DDBJ databases">
        <title>Complete genome of Tateyamaria omphalii DOK1-4 isolated from seawater in Dokdo.</title>
        <authorList>
            <person name="Kim J.H."/>
            <person name="Chi W.-J."/>
        </authorList>
    </citation>
    <scope>NUCLEOTIDE SEQUENCE [LARGE SCALE GENOMIC DNA]</scope>
    <source>
        <strain evidence="4 5">DOK1-4</strain>
    </source>
</reference>
<name>A0A1P8MYJ2_9RHOB</name>
<accession>A0A1P8MYJ2</accession>
<dbReference type="Proteomes" id="UP000186336">
    <property type="component" value="Chromosome"/>
</dbReference>
<keyword evidence="5" id="KW-1185">Reference proteome</keyword>
<dbReference type="OrthoDB" id="9811121at2"/>
<dbReference type="InterPro" id="IPR045254">
    <property type="entry name" value="Nit1/2_C-N_Hydrolase"/>
</dbReference>
<evidence type="ECO:0000313" key="5">
    <source>
        <dbReference type="Proteomes" id="UP000186336"/>
    </source>
</evidence>
<dbReference type="PROSITE" id="PS01227">
    <property type="entry name" value="UPF0012"/>
    <property type="match status" value="1"/>
</dbReference>
<evidence type="ECO:0000256" key="1">
    <source>
        <dbReference type="ARBA" id="ARBA00010613"/>
    </source>
</evidence>
<evidence type="ECO:0000313" key="4">
    <source>
        <dbReference type="EMBL" id="APX13146.1"/>
    </source>
</evidence>
<dbReference type="InterPro" id="IPR003010">
    <property type="entry name" value="C-N_Hydrolase"/>
</dbReference>
<keyword evidence="2 4" id="KW-0378">Hydrolase</keyword>
<dbReference type="InterPro" id="IPR001110">
    <property type="entry name" value="UPF0012_CS"/>
</dbReference>
<dbReference type="Pfam" id="PF00795">
    <property type="entry name" value="CN_hydrolase"/>
    <property type="match status" value="1"/>
</dbReference>